<dbReference type="GO" id="GO:0005634">
    <property type="term" value="C:nucleus"/>
    <property type="evidence" value="ECO:0007669"/>
    <property type="project" value="TreeGrafter"/>
</dbReference>
<dbReference type="PANTHER" id="PTHR46276">
    <property type="entry name" value="E3 UBIQUITIN-PROTEIN LIGASE UBR5"/>
    <property type="match status" value="1"/>
</dbReference>
<dbReference type="WBParaSite" id="Minc3s05957g39087">
    <property type="protein sequence ID" value="Minc3s05957g39087"/>
    <property type="gene ID" value="Minc3s05957g39087"/>
</dbReference>
<evidence type="ECO:0000313" key="3">
    <source>
        <dbReference type="WBParaSite" id="Minc3s05957g39087"/>
    </source>
</evidence>
<dbReference type="AlphaFoldDB" id="A0A914NFA3"/>
<feature type="compositionally biased region" description="Acidic residues" evidence="1">
    <location>
        <begin position="400"/>
        <end position="414"/>
    </location>
</feature>
<organism evidence="2 3">
    <name type="scientific">Meloidogyne incognita</name>
    <name type="common">Southern root-knot nematode worm</name>
    <name type="synonym">Oxyuris incognita</name>
    <dbReference type="NCBI Taxonomy" id="6306"/>
    <lineage>
        <taxon>Eukaryota</taxon>
        <taxon>Metazoa</taxon>
        <taxon>Ecdysozoa</taxon>
        <taxon>Nematoda</taxon>
        <taxon>Chromadorea</taxon>
        <taxon>Rhabditida</taxon>
        <taxon>Tylenchina</taxon>
        <taxon>Tylenchomorpha</taxon>
        <taxon>Tylenchoidea</taxon>
        <taxon>Meloidogynidae</taxon>
        <taxon>Meloidogyninae</taxon>
        <taxon>Meloidogyne</taxon>
        <taxon>Meloidogyne incognita group</taxon>
    </lineage>
</organism>
<accession>A0A914NFA3</accession>
<dbReference type="Gene3D" id="3.90.1750.10">
    <property type="entry name" value="Hect, E3 ligase catalytic domains"/>
    <property type="match status" value="1"/>
</dbReference>
<keyword evidence="2" id="KW-1185">Reference proteome</keyword>
<feature type="region of interest" description="Disordered" evidence="1">
    <location>
        <begin position="44"/>
        <end position="67"/>
    </location>
</feature>
<feature type="region of interest" description="Disordered" evidence="1">
    <location>
        <begin position="395"/>
        <end position="503"/>
    </location>
</feature>
<dbReference type="GO" id="GO:0005737">
    <property type="term" value="C:cytoplasm"/>
    <property type="evidence" value="ECO:0007669"/>
    <property type="project" value="TreeGrafter"/>
</dbReference>
<dbReference type="GO" id="GO:0034450">
    <property type="term" value="F:ubiquitin-ubiquitin ligase activity"/>
    <property type="evidence" value="ECO:0007669"/>
    <property type="project" value="TreeGrafter"/>
</dbReference>
<feature type="compositionally biased region" description="Low complexity" evidence="1">
    <location>
        <begin position="976"/>
        <end position="988"/>
    </location>
</feature>
<evidence type="ECO:0000313" key="2">
    <source>
        <dbReference type="Proteomes" id="UP000887563"/>
    </source>
</evidence>
<dbReference type="Proteomes" id="UP000887563">
    <property type="component" value="Unplaced"/>
</dbReference>
<feature type="compositionally biased region" description="Polar residues" evidence="1">
    <location>
        <begin position="989"/>
        <end position="1003"/>
    </location>
</feature>
<dbReference type="GO" id="GO:0090263">
    <property type="term" value="P:positive regulation of canonical Wnt signaling pathway"/>
    <property type="evidence" value="ECO:0007669"/>
    <property type="project" value="TreeGrafter"/>
</dbReference>
<name>A0A914NFA3_MELIC</name>
<feature type="region of interest" description="Disordered" evidence="1">
    <location>
        <begin position="975"/>
        <end position="1010"/>
    </location>
</feature>
<dbReference type="GO" id="GO:0000209">
    <property type="term" value="P:protein polyubiquitination"/>
    <property type="evidence" value="ECO:0007669"/>
    <property type="project" value="TreeGrafter"/>
</dbReference>
<feature type="region of interest" description="Disordered" evidence="1">
    <location>
        <begin position="617"/>
        <end position="652"/>
    </location>
</feature>
<feature type="compositionally biased region" description="Acidic residues" evidence="1">
    <location>
        <begin position="453"/>
        <end position="497"/>
    </location>
</feature>
<evidence type="ECO:0000256" key="1">
    <source>
        <dbReference type="SAM" id="MobiDB-lite"/>
    </source>
</evidence>
<proteinExistence type="predicted"/>
<sequence length="1040" mass="115931">MQRGNNCFLGMLQCPALIDGLNSKGEHILLFLARTVGRQLIEQEGYTKRSKRPGPTTTTTAYGVPIPEHDLEPPKFARKALDLAIGNWDVVKSLLDVGIKKPNTLINSKTEDDQPILENVFHLLEHNGSTHLDKFVLTLLGWCEESSLDTLLNLLVRQANKQQKKWDEEVHYLIQRFVRSVIRLFVMVILLSPEANGTLLATIFDDINKAIPAPDAPNLIYPLSNQSNAAQPGTSTSAVAAIRDSLNNYRAAAISGVLSLVRASLPAALSLNSSLEKKDQKKHKVIAFVAKCRRVFQALISYSLLELIGITDALISPIRLGIVKPSASIVSNEDVLEVLQQHLTNEQDLSSLIRISMQSGDRNEMSAGVANNARIIQLADLRRGDTSQATDMALERASDDDMSNEDDDDEEDLDAPATISRTRENSNTSFSARERTISEQSRRRQENATGLDESLDEHEGEDAYGSDHDDIDDDDDDDEVEPYFDIHDDDDDDDDGEGEVHGGSDTIVKLIDELLLQLFFYENWKQQGNKSKGVTNILDLDPKIFGVFKDAFDECLDPTWNWFFSIMDKTEAQLRYSNALMNSSVGRLLNLNQVDISDQTDERRDDQQRTLAAAAQRNRAAAEQKKPLTKRVTMGAKRGGDGNGATGDSDSQNAARAENISYFLSLLRSYSAENGDDLPVLELNALRDLAFIIESYLFHICFIDQLDQAKAVVPPVKISRATRGNSEIRQHENEEQKKSKLRRFFKRSNSISYSTLSDAVKHHAFTYTAADVLPLSVRPYLLNSEAERDALFALPPSYRTRSVHRRIALEHGVKFPAHHSLSQPPLSYADLQNRLFGDDGSKTRQIESSSSHEAISSDAMEICTATNDGDSKKLSPPIFNAFQKSIGRWNRTISFVAKNFHDDITKWFGGDSSHSVLIHKTGVCSFNVRYSQFRKQMDRLKSTQTKDLVFSQVPREKYVLLQQTFRQLNHHYVRRTSGASGTSSSTATPSQITNARTSSSTGPGRTLPLASHKVKVTFRDEPGEGTGVARHFYAAVAEVK</sequence>
<protein>
    <submittedName>
        <fullName evidence="3">Uncharacterized protein</fullName>
    </submittedName>
</protein>
<dbReference type="PANTHER" id="PTHR46276:SF1">
    <property type="entry name" value="E3 UBIQUITIN-PROTEIN LIGASE UBR5"/>
    <property type="match status" value="1"/>
</dbReference>
<feature type="compositionally biased region" description="Basic and acidic residues" evidence="1">
    <location>
        <begin position="432"/>
        <end position="446"/>
    </location>
</feature>
<reference evidence="3" key="1">
    <citation type="submission" date="2022-11" db="UniProtKB">
        <authorList>
            <consortium name="WormBaseParasite"/>
        </authorList>
    </citation>
    <scope>IDENTIFICATION</scope>
</reference>